<dbReference type="NCBIfam" id="TIGR02210">
    <property type="entry name" value="rodA_shape"/>
    <property type="match status" value="1"/>
</dbReference>
<feature type="transmembrane region" description="Helical" evidence="6">
    <location>
        <begin position="308"/>
        <end position="325"/>
    </location>
</feature>
<dbReference type="AlphaFoldDB" id="A0A1B1YFC1"/>
<evidence type="ECO:0000256" key="5">
    <source>
        <dbReference type="ARBA" id="ARBA00023136"/>
    </source>
</evidence>
<dbReference type="InterPro" id="IPR011923">
    <property type="entry name" value="RodA/MrdB"/>
</dbReference>
<proteinExistence type="predicted"/>
<evidence type="ECO:0000313" key="8">
    <source>
        <dbReference type="Proteomes" id="UP000092971"/>
    </source>
</evidence>
<feature type="transmembrane region" description="Helical" evidence="6">
    <location>
        <begin position="188"/>
        <end position="208"/>
    </location>
</feature>
<keyword evidence="4 6" id="KW-1133">Transmembrane helix</keyword>
<feature type="transmembrane region" description="Helical" evidence="6">
    <location>
        <begin position="114"/>
        <end position="132"/>
    </location>
</feature>
<sequence length="375" mass="42049">MLHVEKSQGLNKIKHYDWFILILVVLLSAYGLVVIASVAKQLNKYELLVKQSVGIIAGAVAMVVLSLIDYKDLKVLGFPAYGFSILLLVLVLFIGRGKEETGTQGWFKIGPVSYQPSELGKITFILIVAFYLERIVTNTGKYNYIKLLIFSALPIFLVLLQPDIGTSMVYVFIFVCMVFFAGIPYKYIFISAGAGVISIIVIYITRLYERFPDYLKKRFYSFINKDADPLGANFQVRRSIQYTGAGQLWGRGWGKGMAAENVPYSWTDFIFSVVAEEFGFVGAAFLIILFLALFARCIYVAWCARDRYGSFVVMGVVSMFFAHFMENVGMNIGLLPVTGIPLPFISYGVSSVTTNFIAVGIVLSISLRKRRLMFE</sequence>
<feature type="transmembrane region" description="Helical" evidence="6">
    <location>
        <begin position="144"/>
        <end position="161"/>
    </location>
</feature>
<evidence type="ECO:0000256" key="2">
    <source>
        <dbReference type="ARBA" id="ARBA00022692"/>
    </source>
</evidence>
<feature type="transmembrane region" description="Helical" evidence="6">
    <location>
        <begin position="167"/>
        <end position="183"/>
    </location>
</feature>
<dbReference type="PANTHER" id="PTHR30474:SF1">
    <property type="entry name" value="PEPTIDOGLYCAN GLYCOSYLTRANSFERASE MRDB"/>
    <property type="match status" value="1"/>
</dbReference>
<accession>A0A1B1YFC1</accession>
<feature type="transmembrane region" description="Helical" evidence="6">
    <location>
        <begin position="278"/>
        <end position="301"/>
    </location>
</feature>
<dbReference type="OrthoDB" id="9812661at2"/>
<dbReference type="Pfam" id="PF01098">
    <property type="entry name" value="FTSW_RODA_SPOVE"/>
    <property type="match status" value="1"/>
</dbReference>
<dbReference type="GO" id="GO:0015648">
    <property type="term" value="F:lipid-linked peptidoglycan transporter activity"/>
    <property type="evidence" value="ECO:0007669"/>
    <property type="project" value="TreeGrafter"/>
</dbReference>
<protein>
    <submittedName>
        <fullName evidence="7">Rod shape-determining protein RodA</fullName>
    </submittedName>
</protein>
<dbReference type="GO" id="GO:0051301">
    <property type="term" value="P:cell division"/>
    <property type="evidence" value="ECO:0007669"/>
    <property type="project" value="InterPro"/>
</dbReference>
<dbReference type="GO" id="GO:0005886">
    <property type="term" value="C:plasma membrane"/>
    <property type="evidence" value="ECO:0007669"/>
    <property type="project" value="TreeGrafter"/>
</dbReference>
<feature type="transmembrane region" description="Helical" evidence="6">
    <location>
        <begin position="75"/>
        <end position="94"/>
    </location>
</feature>
<comment type="subcellular location">
    <subcellularLocation>
        <location evidence="1">Membrane</location>
        <topology evidence="1">Multi-pass membrane protein</topology>
    </subcellularLocation>
</comment>
<evidence type="ECO:0000256" key="3">
    <source>
        <dbReference type="ARBA" id="ARBA00022960"/>
    </source>
</evidence>
<dbReference type="GO" id="GO:0008360">
    <property type="term" value="P:regulation of cell shape"/>
    <property type="evidence" value="ECO:0007669"/>
    <property type="project" value="UniProtKB-KW"/>
</dbReference>
<dbReference type="Proteomes" id="UP000092971">
    <property type="component" value="Chromosome"/>
</dbReference>
<keyword evidence="2 6" id="KW-0812">Transmembrane</keyword>
<keyword evidence="5 6" id="KW-0472">Membrane</keyword>
<dbReference type="EMBL" id="CP014672">
    <property type="protein sequence ID" value="ANW99433.1"/>
    <property type="molecule type" value="Genomic_DNA"/>
</dbReference>
<dbReference type="InterPro" id="IPR001182">
    <property type="entry name" value="FtsW/RodA"/>
</dbReference>
<keyword evidence="3" id="KW-0133">Cell shape</keyword>
<gene>
    <name evidence="7" type="ORF">CSTERTH_10535</name>
</gene>
<reference evidence="7 8" key="1">
    <citation type="submission" date="2016-02" db="EMBL/GenBank/DDBJ databases">
        <title>Comparison of Clostridium stercorarium subspecies using comparative genomics and transcriptomics.</title>
        <authorList>
            <person name="Schellenberg J."/>
            <person name="Thallinger G."/>
            <person name="Levin D.B."/>
            <person name="Zhang X."/>
            <person name="Alvare G."/>
            <person name="Fristensky B."/>
            <person name="Sparling R."/>
        </authorList>
    </citation>
    <scope>NUCLEOTIDE SEQUENCE [LARGE SCALE GENOMIC DNA]</scope>
    <source>
        <strain evidence="7 8">DSM 2910</strain>
    </source>
</reference>
<evidence type="ECO:0000256" key="4">
    <source>
        <dbReference type="ARBA" id="ARBA00022989"/>
    </source>
</evidence>
<feature type="transmembrane region" description="Helical" evidence="6">
    <location>
        <begin position="18"/>
        <end position="39"/>
    </location>
</feature>
<dbReference type="PANTHER" id="PTHR30474">
    <property type="entry name" value="CELL CYCLE PROTEIN"/>
    <property type="match status" value="1"/>
</dbReference>
<organism evidence="7 8">
    <name type="scientific">Thermoclostridium stercorarium subsp. thermolacticum DSM 2910</name>
    <dbReference type="NCBI Taxonomy" id="1121336"/>
    <lineage>
        <taxon>Bacteria</taxon>
        <taxon>Bacillati</taxon>
        <taxon>Bacillota</taxon>
        <taxon>Clostridia</taxon>
        <taxon>Eubacteriales</taxon>
        <taxon>Oscillospiraceae</taxon>
        <taxon>Thermoclostridium</taxon>
    </lineage>
</organism>
<name>A0A1B1YFC1_THEST</name>
<evidence type="ECO:0000313" key="7">
    <source>
        <dbReference type="EMBL" id="ANW99433.1"/>
    </source>
</evidence>
<feature type="transmembrane region" description="Helical" evidence="6">
    <location>
        <begin position="51"/>
        <end position="68"/>
    </location>
</feature>
<evidence type="ECO:0000256" key="1">
    <source>
        <dbReference type="ARBA" id="ARBA00004141"/>
    </source>
</evidence>
<evidence type="ECO:0000256" key="6">
    <source>
        <dbReference type="SAM" id="Phobius"/>
    </source>
</evidence>
<dbReference type="RefSeq" id="WP_015359830.1">
    <property type="nucleotide sequence ID" value="NZ_CP014672.1"/>
</dbReference>
<dbReference type="GO" id="GO:0032153">
    <property type="term" value="C:cell division site"/>
    <property type="evidence" value="ECO:0007669"/>
    <property type="project" value="TreeGrafter"/>
</dbReference>
<feature type="transmembrane region" description="Helical" evidence="6">
    <location>
        <begin position="345"/>
        <end position="367"/>
    </location>
</feature>